<evidence type="ECO:0000256" key="1">
    <source>
        <dbReference type="SAM" id="Coils"/>
    </source>
</evidence>
<dbReference type="Gene3D" id="1.20.1000.10">
    <property type="entry name" value="Guanylate-binding protein, C-terminal domain"/>
    <property type="match status" value="1"/>
</dbReference>
<dbReference type="GO" id="GO:0003924">
    <property type="term" value="F:GTPase activity"/>
    <property type="evidence" value="ECO:0007669"/>
    <property type="project" value="InterPro"/>
</dbReference>
<keyword evidence="1" id="KW-0175">Coiled coil</keyword>
<feature type="coiled-coil region" evidence="1">
    <location>
        <begin position="69"/>
        <end position="99"/>
    </location>
</feature>
<proteinExistence type="predicted"/>
<reference evidence="3 4" key="1">
    <citation type="journal article" date="2019" name="Mol. Ecol. Resour.">
        <title>Improving Illumina assemblies with Hi-C and long reads: an example with the North African dromedary.</title>
        <authorList>
            <person name="Elbers J.P."/>
            <person name="Rogers M.F."/>
            <person name="Perelman P.L."/>
            <person name="Proskuryakova A.A."/>
            <person name="Serdyukova N.A."/>
            <person name="Johnson W.E."/>
            <person name="Horin P."/>
            <person name="Corander J."/>
            <person name="Murphy D."/>
            <person name="Burger P.A."/>
        </authorList>
    </citation>
    <scope>NUCLEOTIDE SEQUENCE [LARGE SCALE GENOMIC DNA]</scope>
    <source>
        <strain evidence="3">Drom800</strain>
        <tissue evidence="3">Blood</tissue>
    </source>
</reference>
<keyword evidence="4" id="KW-1185">Reference proteome</keyword>
<dbReference type="Proteomes" id="UP000299084">
    <property type="component" value="Unassembled WGS sequence"/>
</dbReference>
<dbReference type="Pfam" id="PF02841">
    <property type="entry name" value="GBP_C"/>
    <property type="match status" value="1"/>
</dbReference>
<evidence type="ECO:0000259" key="2">
    <source>
        <dbReference type="Pfam" id="PF02841"/>
    </source>
</evidence>
<comment type="caution">
    <text evidence="3">The sequence shown here is derived from an EMBL/GenBank/DDBJ whole genome shotgun (WGS) entry which is preliminary data.</text>
</comment>
<gene>
    <name evidence="3" type="ORF">Cadr_000014227</name>
</gene>
<dbReference type="SUPFAM" id="SSF48340">
    <property type="entry name" value="Interferon-induced guanylate-binding protein 1 (GBP1), C-terminal domain"/>
    <property type="match status" value="1"/>
</dbReference>
<protein>
    <submittedName>
        <fullName evidence="3">Guanylate-binding protein 1</fullName>
    </submittedName>
</protein>
<organism evidence="3 4">
    <name type="scientific">Camelus dromedarius</name>
    <name type="common">Dromedary</name>
    <name type="synonym">Arabian camel</name>
    <dbReference type="NCBI Taxonomy" id="9838"/>
    <lineage>
        <taxon>Eukaryota</taxon>
        <taxon>Metazoa</taxon>
        <taxon>Chordata</taxon>
        <taxon>Craniata</taxon>
        <taxon>Vertebrata</taxon>
        <taxon>Euteleostomi</taxon>
        <taxon>Mammalia</taxon>
        <taxon>Eutheria</taxon>
        <taxon>Laurasiatheria</taxon>
        <taxon>Artiodactyla</taxon>
        <taxon>Tylopoda</taxon>
        <taxon>Camelidae</taxon>
        <taxon>Camelus</taxon>
    </lineage>
</organism>
<dbReference type="AlphaFoldDB" id="A0A5N4DDE9"/>
<dbReference type="GO" id="GO:0005525">
    <property type="term" value="F:GTP binding"/>
    <property type="evidence" value="ECO:0007669"/>
    <property type="project" value="InterPro"/>
</dbReference>
<evidence type="ECO:0000313" key="3">
    <source>
        <dbReference type="EMBL" id="KAB1269147.1"/>
    </source>
</evidence>
<dbReference type="InterPro" id="IPR036543">
    <property type="entry name" value="Guanylate-bd_C_sf"/>
</dbReference>
<dbReference type="InterPro" id="IPR003191">
    <property type="entry name" value="Guanylate-bd/ATL_C"/>
</dbReference>
<sequence>MEKIQELKKQYDQEPRKGIQAEAVLQEYLKSKESVTDAILQTDQTLSEKEKLIEVMSHPVRSQYILRSVEQARLLKEGFRNENKQLQNEIQKLQKKMEERPSCVLS</sequence>
<dbReference type="EMBL" id="JWIN03000013">
    <property type="protein sequence ID" value="KAB1269147.1"/>
    <property type="molecule type" value="Genomic_DNA"/>
</dbReference>
<accession>A0A5N4DDE9</accession>
<feature type="domain" description="Guanylate-binding protein/Atlastin C-terminal" evidence="2">
    <location>
        <begin position="1"/>
        <end position="55"/>
    </location>
</feature>
<name>A0A5N4DDE9_CAMDR</name>
<evidence type="ECO:0000313" key="4">
    <source>
        <dbReference type="Proteomes" id="UP000299084"/>
    </source>
</evidence>